<feature type="transmembrane region" description="Helical" evidence="1">
    <location>
        <begin position="79"/>
        <end position="97"/>
    </location>
</feature>
<dbReference type="RefSeq" id="WP_362778339.1">
    <property type="nucleotide sequence ID" value="NZ_JBHSBC010000022.1"/>
</dbReference>
<organism evidence="2 3">
    <name type="scientific">Streptosporangium jomthongense</name>
    <dbReference type="NCBI Taxonomy" id="1193683"/>
    <lineage>
        <taxon>Bacteria</taxon>
        <taxon>Bacillati</taxon>
        <taxon>Actinomycetota</taxon>
        <taxon>Actinomycetes</taxon>
        <taxon>Streptosporangiales</taxon>
        <taxon>Streptosporangiaceae</taxon>
        <taxon>Streptosporangium</taxon>
    </lineage>
</organism>
<proteinExistence type="predicted"/>
<feature type="transmembrane region" description="Helical" evidence="1">
    <location>
        <begin position="47"/>
        <end position="67"/>
    </location>
</feature>
<keyword evidence="1" id="KW-0812">Transmembrane</keyword>
<dbReference type="InterPro" id="IPR045713">
    <property type="entry name" value="DUF6069"/>
</dbReference>
<evidence type="ECO:0000256" key="1">
    <source>
        <dbReference type="SAM" id="Phobius"/>
    </source>
</evidence>
<keyword evidence="1" id="KW-1133">Transmembrane helix</keyword>
<sequence>MNISGGRHLSTVLVAPVAALAVWILAVPVSGTRVTVRMGEETQTLGPVPVVVAGLVAGLAGWALLALLRRRVSRPRRTWTIVAVTVWLLSFLGPLGSSAGGGTMLVLLLMHLVVGAVIVVGLGRAPGEERG</sequence>
<gene>
    <name evidence="2" type="ORF">ACFOYY_23095</name>
</gene>
<keyword evidence="1" id="KW-0472">Membrane</keyword>
<dbReference type="EMBL" id="JBHSBC010000022">
    <property type="protein sequence ID" value="MFC3983037.1"/>
    <property type="molecule type" value="Genomic_DNA"/>
</dbReference>
<evidence type="ECO:0000313" key="2">
    <source>
        <dbReference type="EMBL" id="MFC3983037.1"/>
    </source>
</evidence>
<keyword evidence="3" id="KW-1185">Reference proteome</keyword>
<reference evidence="3" key="1">
    <citation type="journal article" date="2019" name="Int. J. Syst. Evol. Microbiol.">
        <title>The Global Catalogue of Microorganisms (GCM) 10K type strain sequencing project: providing services to taxonomists for standard genome sequencing and annotation.</title>
        <authorList>
            <consortium name="The Broad Institute Genomics Platform"/>
            <consortium name="The Broad Institute Genome Sequencing Center for Infectious Disease"/>
            <person name="Wu L."/>
            <person name="Ma J."/>
        </authorList>
    </citation>
    <scope>NUCLEOTIDE SEQUENCE [LARGE SCALE GENOMIC DNA]</scope>
    <source>
        <strain evidence="3">TBRC 7912</strain>
    </source>
</reference>
<dbReference type="Pfam" id="PF19545">
    <property type="entry name" value="DUF6069"/>
    <property type="match status" value="1"/>
</dbReference>
<comment type="caution">
    <text evidence="2">The sequence shown here is derived from an EMBL/GenBank/DDBJ whole genome shotgun (WGS) entry which is preliminary data.</text>
</comment>
<accession>A0ABV8F2Z3</accession>
<evidence type="ECO:0000313" key="3">
    <source>
        <dbReference type="Proteomes" id="UP001595698"/>
    </source>
</evidence>
<protein>
    <submittedName>
        <fullName evidence="2">DUF6069 family protein</fullName>
    </submittedName>
</protein>
<feature type="transmembrane region" description="Helical" evidence="1">
    <location>
        <begin position="103"/>
        <end position="123"/>
    </location>
</feature>
<dbReference type="Proteomes" id="UP001595698">
    <property type="component" value="Unassembled WGS sequence"/>
</dbReference>
<name>A0ABV8F2Z3_9ACTN</name>